<proteinExistence type="predicted"/>
<reference evidence="1 2" key="1">
    <citation type="submission" date="2014-12" db="EMBL/GenBank/DDBJ databases">
        <title>Whole genome sequence of Candidatus Rickettsia asemboensis strain NMRCii isolated from cat fleas in west Kenya.</title>
        <authorList>
            <person name="Jima D."/>
            <person name="Luce-Fedrow A."/>
            <person name="Yang Y."/>
            <person name="Maina A.N."/>
            <person name="Snesrud E.C."/>
            <person name="Jarman R.G."/>
            <person name="Richards A.L."/>
            <person name="Hang J."/>
        </authorList>
    </citation>
    <scope>NUCLEOTIDE SEQUENCE [LARGE SCALE GENOMIC DNA]</scope>
    <source>
        <strain evidence="1 2">NMRCii</strain>
    </source>
</reference>
<evidence type="ECO:0000313" key="1">
    <source>
        <dbReference type="EMBL" id="KIJ88836.1"/>
    </source>
</evidence>
<keyword evidence="2" id="KW-1185">Reference proteome</keyword>
<dbReference type="RefSeq" id="WP_041078655.1">
    <property type="nucleotide sequence ID" value="NZ_JWSW01000020.1"/>
</dbReference>
<gene>
    <name evidence="1" type="ORF">SB78_03255</name>
</gene>
<dbReference type="AlphaFoldDB" id="A0A0C2MNQ0"/>
<sequence>MRFLIITLFLTQTAIARDCSLPNQWHKLCSILNLRVKQTARKMKLQESSAKSLEKFLNATNYNFVYLPILQNNLPKTTLELLIAINKRGLDIKEADLIDFLHNLLLKVICTSIRY</sequence>
<dbReference type="Proteomes" id="UP000031952">
    <property type="component" value="Unassembled WGS sequence"/>
</dbReference>
<evidence type="ECO:0000313" key="2">
    <source>
        <dbReference type="Proteomes" id="UP000031952"/>
    </source>
</evidence>
<protein>
    <submittedName>
        <fullName evidence="1">Uncharacterized protein</fullName>
    </submittedName>
</protein>
<dbReference type="EMBL" id="JWSW01000020">
    <property type="protein sequence ID" value="KIJ88836.1"/>
    <property type="molecule type" value="Genomic_DNA"/>
</dbReference>
<organism evidence="1 2">
    <name type="scientific">Rickettsia asembonensis</name>
    <dbReference type="NCBI Taxonomy" id="1068590"/>
    <lineage>
        <taxon>Bacteria</taxon>
        <taxon>Pseudomonadati</taxon>
        <taxon>Pseudomonadota</taxon>
        <taxon>Alphaproteobacteria</taxon>
        <taxon>Rickettsiales</taxon>
        <taxon>Rickettsiaceae</taxon>
        <taxon>Rickettsieae</taxon>
        <taxon>Rickettsia</taxon>
        <taxon>spotted fever group</taxon>
    </lineage>
</organism>
<name>A0A0C2MNQ0_9RICK</name>
<comment type="caution">
    <text evidence="1">The sequence shown here is derived from an EMBL/GenBank/DDBJ whole genome shotgun (WGS) entry which is preliminary data.</text>
</comment>
<accession>A0A0C2MNQ0</accession>